<keyword evidence="11" id="KW-1185">Reference proteome</keyword>
<dbReference type="RefSeq" id="WP_101715313.1">
    <property type="nucleotide sequence ID" value="NZ_CP026100.1"/>
</dbReference>
<evidence type="ECO:0000313" key="8">
    <source>
        <dbReference type="EMBL" id="AYV44798.1"/>
    </source>
</evidence>
<dbReference type="CDD" id="cd06171">
    <property type="entry name" value="Sigma70_r4"/>
    <property type="match status" value="1"/>
</dbReference>
<evidence type="ECO:0000256" key="2">
    <source>
        <dbReference type="ARBA" id="ARBA00023015"/>
    </source>
</evidence>
<dbReference type="InterPro" id="IPR039425">
    <property type="entry name" value="RNA_pol_sigma-70-like"/>
</dbReference>
<feature type="domain" description="RNA polymerase sigma-70 region 2" evidence="6">
    <location>
        <begin position="33"/>
        <end position="99"/>
    </location>
</feature>
<evidence type="ECO:0000313" key="10">
    <source>
        <dbReference type="Proteomes" id="UP000234483"/>
    </source>
</evidence>
<dbReference type="InterPro" id="IPR036388">
    <property type="entry name" value="WH-like_DNA-bd_sf"/>
</dbReference>
<dbReference type="OrthoDB" id="9780326at2"/>
<organism evidence="9 10">
    <name type="scientific">Caulobacter flavus</name>
    <dbReference type="NCBI Taxonomy" id="1679497"/>
    <lineage>
        <taxon>Bacteria</taxon>
        <taxon>Pseudomonadati</taxon>
        <taxon>Pseudomonadota</taxon>
        <taxon>Alphaproteobacteria</taxon>
        <taxon>Caulobacterales</taxon>
        <taxon>Caulobacteraceae</taxon>
        <taxon>Caulobacter</taxon>
    </lineage>
</organism>
<dbReference type="InterPro" id="IPR007627">
    <property type="entry name" value="RNA_pol_sigma70_r2"/>
</dbReference>
<keyword evidence="3" id="KW-0731">Sigma factor</keyword>
<protein>
    <submittedName>
        <fullName evidence="9">RNA polymerase subunit sigma-24</fullName>
    </submittedName>
</protein>
<name>A0A2N5CMC8_9CAUL</name>
<dbReference type="InterPro" id="IPR013249">
    <property type="entry name" value="RNA_pol_sigma70_r4_t2"/>
</dbReference>
<dbReference type="InterPro" id="IPR014284">
    <property type="entry name" value="RNA_pol_sigma-70_dom"/>
</dbReference>
<dbReference type="GO" id="GO:0016987">
    <property type="term" value="F:sigma factor activity"/>
    <property type="evidence" value="ECO:0007669"/>
    <property type="project" value="UniProtKB-KW"/>
</dbReference>
<feature type="domain" description="RNA polymerase sigma factor 70 region 4 type 2" evidence="7">
    <location>
        <begin position="137"/>
        <end position="187"/>
    </location>
</feature>
<dbReference type="NCBIfam" id="TIGR02937">
    <property type="entry name" value="sigma70-ECF"/>
    <property type="match status" value="1"/>
</dbReference>
<dbReference type="Proteomes" id="UP000281192">
    <property type="component" value="Chromosome"/>
</dbReference>
<evidence type="ECO:0000259" key="6">
    <source>
        <dbReference type="Pfam" id="PF04542"/>
    </source>
</evidence>
<evidence type="ECO:0000313" key="11">
    <source>
        <dbReference type="Proteomes" id="UP000281192"/>
    </source>
</evidence>
<reference evidence="8 11" key="2">
    <citation type="submission" date="2018-01" db="EMBL/GenBank/DDBJ databases">
        <title>Complete genome sequence of Caulobacter flavus RHGG3.</title>
        <authorList>
            <person name="Yang E."/>
        </authorList>
    </citation>
    <scope>NUCLEOTIDE SEQUENCE [LARGE SCALE GENOMIC DNA]</scope>
    <source>
        <strain evidence="8 11">RHGG3</strain>
    </source>
</reference>
<dbReference type="InterPro" id="IPR013325">
    <property type="entry name" value="RNA_pol_sigma_r2"/>
</dbReference>
<keyword evidence="5" id="KW-0804">Transcription</keyword>
<dbReference type="AlphaFoldDB" id="A0A2N5CMC8"/>
<keyword evidence="2" id="KW-0805">Transcription regulation</keyword>
<evidence type="ECO:0000256" key="5">
    <source>
        <dbReference type="ARBA" id="ARBA00023163"/>
    </source>
</evidence>
<dbReference type="EMBL" id="PJRQ01000047">
    <property type="protein sequence ID" value="PLR07138.1"/>
    <property type="molecule type" value="Genomic_DNA"/>
</dbReference>
<dbReference type="InterPro" id="IPR013324">
    <property type="entry name" value="RNA_pol_sigma_r3/r4-like"/>
</dbReference>
<proteinExistence type="inferred from homology"/>
<reference evidence="9 10" key="1">
    <citation type="submission" date="2017-12" db="EMBL/GenBank/DDBJ databases">
        <title>The genome sequence of Caulobacter flavus CGMCC1 15093.</title>
        <authorList>
            <person name="Gao J."/>
            <person name="Mao X."/>
            <person name="Sun J."/>
        </authorList>
    </citation>
    <scope>NUCLEOTIDE SEQUENCE [LARGE SCALE GENOMIC DNA]</scope>
    <source>
        <strain evidence="9 10">CGMCC1 15093</strain>
    </source>
</reference>
<dbReference type="GO" id="GO:0003677">
    <property type="term" value="F:DNA binding"/>
    <property type="evidence" value="ECO:0007669"/>
    <property type="project" value="UniProtKB-KW"/>
</dbReference>
<dbReference type="Pfam" id="PF08281">
    <property type="entry name" value="Sigma70_r4_2"/>
    <property type="match status" value="1"/>
</dbReference>
<dbReference type="Gene3D" id="1.10.10.10">
    <property type="entry name" value="Winged helix-like DNA-binding domain superfamily/Winged helix DNA-binding domain"/>
    <property type="match status" value="1"/>
</dbReference>
<evidence type="ECO:0000259" key="7">
    <source>
        <dbReference type="Pfam" id="PF08281"/>
    </source>
</evidence>
<evidence type="ECO:0000256" key="4">
    <source>
        <dbReference type="ARBA" id="ARBA00023125"/>
    </source>
</evidence>
<dbReference type="Proteomes" id="UP000234483">
    <property type="component" value="Unassembled WGS sequence"/>
</dbReference>
<dbReference type="GO" id="GO:0006352">
    <property type="term" value="P:DNA-templated transcription initiation"/>
    <property type="evidence" value="ECO:0007669"/>
    <property type="project" value="InterPro"/>
</dbReference>
<dbReference type="Pfam" id="PF04542">
    <property type="entry name" value="Sigma70_r2"/>
    <property type="match status" value="1"/>
</dbReference>
<dbReference type="SUPFAM" id="SSF88659">
    <property type="entry name" value="Sigma3 and sigma4 domains of RNA polymerase sigma factors"/>
    <property type="match status" value="1"/>
</dbReference>
<dbReference type="SUPFAM" id="SSF88946">
    <property type="entry name" value="Sigma2 domain of RNA polymerase sigma factors"/>
    <property type="match status" value="1"/>
</dbReference>
<dbReference type="EMBL" id="CP026100">
    <property type="protein sequence ID" value="AYV44798.1"/>
    <property type="molecule type" value="Genomic_DNA"/>
</dbReference>
<evidence type="ECO:0000256" key="1">
    <source>
        <dbReference type="ARBA" id="ARBA00010641"/>
    </source>
</evidence>
<sequence length="216" mass="24128">MTAAGEFGLADARSDEDLFLACRQGDQLAFRVLVDRHLRMVRRLALNVLGDVQEAEDAAQEAFIAAWRARERWTPEARFSTWLHRIAVNKAIDRRRVRKAVPESQEVITRLADAEVRGPVQADALASLERSEVAVTLQQAMGKLPAAQRQALTLFYFEELEVGRIADAMGCSEQAVRSLLKRGRQTLKTRLQRQKKICGYGPETVRSAPEGAGRTA</sequence>
<dbReference type="Gene3D" id="1.10.1740.10">
    <property type="match status" value="1"/>
</dbReference>
<dbReference type="PANTHER" id="PTHR43133:SF8">
    <property type="entry name" value="RNA POLYMERASE SIGMA FACTOR HI_1459-RELATED"/>
    <property type="match status" value="1"/>
</dbReference>
<accession>A0A2N5CMC8</accession>
<dbReference type="KEGG" id="cfh:C1707_00140"/>
<evidence type="ECO:0000256" key="3">
    <source>
        <dbReference type="ARBA" id="ARBA00023082"/>
    </source>
</evidence>
<keyword evidence="4" id="KW-0238">DNA-binding</keyword>
<comment type="similarity">
    <text evidence="1">Belongs to the sigma-70 factor family. ECF subfamily.</text>
</comment>
<dbReference type="PANTHER" id="PTHR43133">
    <property type="entry name" value="RNA POLYMERASE ECF-TYPE SIGMA FACTO"/>
    <property type="match status" value="1"/>
</dbReference>
<gene>
    <name evidence="8" type="ORF">C1707_00140</name>
    <name evidence="9" type="ORF">CFHF_23255</name>
</gene>
<evidence type="ECO:0000313" key="9">
    <source>
        <dbReference type="EMBL" id="PLR07138.1"/>
    </source>
</evidence>